<dbReference type="AlphaFoldDB" id="A0A841R5H2"/>
<organism evidence="3 4">
    <name type="scientific">Spirochaeta isovalerica</name>
    <dbReference type="NCBI Taxonomy" id="150"/>
    <lineage>
        <taxon>Bacteria</taxon>
        <taxon>Pseudomonadati</taxon>
        <taxon>Spirochaetota</taxon>
        <taxon>Spirochaetia</taxon>
        <taxon>Spirochaetales</taxon>
        <taxon>Spirochaetaceae</taxon>
        <taxon>Spirochaeta</taxon>
    </lineage>
</organism>
<dbReference type="Pfam" id="PF00497">
    <property type="entry name" value="SBP_bac_3"/>
    <property type="match status" value="1"/>
</dbReference>
<feature type="chain" id="PRO_5032945898" evidence="1">
    <location>
        <begin position="19"/>
        <end position="247"/>
    </location>
</feature>
<dbReference type="EMBL" id="JACHGJ010000003">
    <property type="protein sequence ID" value="MBB6480424.1"/>
    <property type="molecule type" value="Genomic_DNA"/>
</dbReference>
<dbReference type="Gene3D" id="3.40.190.10">
    <property type="entry name" value="Periplasmic binding protein-like II"/>
    <property type="match status" value="2"/>
</dbReference>
<gene>
    <name evidence="3" type="ORF">HNR50_002087</name>
</gene>
<dbReference type="Proteomes" id="UP000587760">
    <property type="component" value="Unassembled WGS sequence"/>
</dbReference>
<feature type="signal peptide" evidence="1">
    <location>
        <begin position="1"/>
        <end position="18"/>
    </location>
</feature>
<reference evidence="3 4" key="1">
    <citation type="submission" date="2020-08" db="EMBL/GenBank/DDBJ databases">
        <title>Genomic Encyclopedia of Type Strains, Phase IV (KMG-IV): sequencing the most valuable type-strain genomes for metagenomic binning, comparative biology and taxonomic classification.</title>
        <authorList>
            <person name="Goeker M."/>
        </authorList>
    </citation>
    <scope>NUCLEOTIDE SEQUENCE [LARGE SCALE GENOMIC DNA]</scope>
    <source>
        <strain evidence="3 4">DSM 2461</strain>
    </source>
</reference>
<evidence type="ECO:0000256" key="1">
    <source>
        <dbReference type="SAM" id="SignalP"/>
    </source>
</evidence>
<sequence length="247" mass="28385">MKYLFTICLFFLSSILFGQIAVQVVTEEWEPYNYIRNGEVVGISTEIVKATLEAAGLTPIFTVNPWSRAYYKALNTPDTLIYTIYRNEERENKFFWIGPINSAPRHYFYKLKSREDINLKAIEDAKDYKIGLLSNNYAHQKLIEEGFDEENITLNRSTDLSIQMLLAGRIDLFPGDQIATALELKKMDIPEGTIVPVLQIFETEALAYMAFNRQSSPVLVDRIRNAFEIVKSRGLIEEMTAKYNSLP</sequence>
<accession>A0A841R5H2</accession>
<name>A0A841R5H2_9SPIO</name>
<dbReference type="PANTHER" id="PTHR38834:SF3">
    <property type="entry name" value="SOLUTE-BINDING PROTEIN FAMILY 3_N-TERMINAL DOMAIN-CONTAINING PROTEIN"/>
    <property type="match status" value="1"/>
</dbReference>
<keyword evidence="4" id="KW-1185">Reference proteome</keyword>
<dbReference type="PANTHER" id="PTHR38834">
    <property type="entry name" value="PERIPLASMIC SUBSTRATE BINDING PROTEIN FAMILY 3"/>
    <property type="match status" value="1"/>
</dbReference>
<feature type="domain" description="Solute-binding protein family 3/N-terminal" evidence="2">
    <location>
        <begin position="25"/>
        <end position="243"/>
    </location>
</feature>
<evidence type="ECO:0000313" key="3">
    <source>
        <dbReference type="EMBL" id="MBB6480424.1"/>
    </source>
</evidence>
<dbReference type="RefSeq" id="WP_184746633.1">
    <property type="nucleotide sequence ID" value="NZ_JACHGJ010000003.1"/>
</dbReference>
<protein>
    <submittedName>
        <fullName evidence="3">Polar amino acid transport system substrate-binding protein</fullName>
    </submittedName>
</protein>
<proteinExistence type="predicted"/>
<evidence type="ECO:0000259" key="2">
    <source>
        <dbReference type="Pfam" id="PF00497"/>
    </source>
</evidence>
<keyword evidence="1" id="KW-0732">Signal</keyword>
<dbReference type="SUPFAM" id="SSF53850">
    <property type="entry name" value="Periplasmic binding protein-like II"/>
    <property type="match status" value="1"/>
</dbReference>
<dbReference type="InterPro" id="IPR001638">
    <property type="entry name" value="Solute-binding_3/MltF_N"/>
</dbReference>
<evidence type="ECO:0000313" key="4">
    <source>
        <dbReference type="Proteomes" id="UP000587760"/>
    </source>
</evidence>
<comment type="caution">
    <text evidence="3">The sequence shown here is derived from an EMBL/GenBank/DDBJ whole genome shotgun (WGS) entry which is preliminary data.</text>
</comment>